<accession>A0ABN6TBX2</accession>
<organism evidence="6 7">
    <name type="scientific">Massilia varians</name>
    <dbReference type="NCBI Taxonomy" id="457921"/>
    <lineage>
        <taxon>Bacteria</taxon>
        <taxon>Pseudomonadati</taxon>
        <taxon>Pseudomonadota</taxon>
        <taxon>Betaproteobacteria</taxon>
        <taxon>Burkholderiales</taxon>
        <taxon>Oxalobacteraceae</taxon>
        <taxon>Telluria group</taxon>
        <taxon>Massilia</taxon>
    </lineage>
</organism>
<evidence type="ECO:0000256" key="5">
    <source>
        <dbReference type="ARBA" id="ARBA00023136"/>
    </source>
</evidence>
<keyword evidence="4" id="KW-1133">Transmembrane helix</keyword>
<dbReference type="PRINTS" id="PR00119">
    <property type="entry name" value="CATATPASE"/>
</dbReference>
<dbReference type="RefSeq" id="WP_370662288.1">
    <property type="nucleotide sequence ID" value="NZ_AP026966.1"/>
</dbReference>
<dbReference type="NCBIfam" id="TIGR01494">
    <property type="entry name" value="ATPase_P-type"/>
    <property type="match status" value="1"/>
</dbReference>
<keyword evidence="7" id="KW-1185">Reference proteome</keyword>
<keyword evidence="2" id="KW-0812">Transmembrane</keyword>
<dbReference type="InterPro" id="IPR023214">
    <property type="entry name" value="HAD_sf"/>
</dbReference>
<dbReference type="Gene3D" id="3.40.1110.10">
    <property type="entry name" value="Calcium-transporting ATPase, cytoplasmic domain N"/>
    <property type="match status" value="1"/>
</dbReference>
<keyword evidence="5" id="KW-0472">Membrane</keyword>
<dbReference type="EMBL" id="AP026966">
    <property type="protein sequence ID" value="BDT59176.1"/>
    <property type="molecule type" value="Genomic_DNA"/>
</dbReference>
<evidence type="ECO:0000256" key="2">
    <source>
        <dbReference type="ARBA" id="ARBA00022692"/>
    </source>
</evidence>
<dbReference type="Proteomes" id="UP001163336">
    <property type="component" value="Chromosome"/>
</dbReference>
<evidence type="ECO:0000256" key="4">
    <source>
        <dbReference type="ARBA" id="ARBA00022989"/>
    </source>
</evidence>
<evidence type="ECO:0000313" key="7">
    <source>
        <dbReference type="Proteomes" id="UP001163336"/>
    </source>
</evidence>
<name>A0ABN6TBX2_9BURK</name>
<dbReference type="Gene3D" id="3.40.50.1000">
    <property type="entry name" value="HAD superfamily/HAD-like"/>
    <property type="match status" value="1"/>
</dbReference>
<dbReference type="SUPFAM" id="SSF56784">
    <property type="entry name" value="HAD-like"/>
    <property type="match status" value="1"/>
</dbReference>
<dbReference type="PRINTS" id="PR00120">
    <property type="entry name" value="HATPASE"/>
</dbReference>
<reference evidence="6" key="1">
    <citation type="submission" date="2022-11" db="EMBL/GenBank/DDBJ databases">
        <title>Isolation and characterization of PLA-degrading bacterium Massilia sp. from Antarctic soil.</title>
        <authorList>
            <person name="Sato K."/>
            <person name="Gomez-Fuentes C."/>
            <person name="Ahmad S.A."/>
            <person name="Zulkharnain A."/>
        </authorList>
    </citation>
    <scope>NUCLEOTIDE SEQUENCE</scope>
    <source>
        <strain evidence="6">N-3</strain>
    </source>
</reference>
<dbReference type="InterPro" id="IPR001757">
    <property type="entry name" value="P_typ_ATPase"/>
</dbReference>
<gene>
    <name evidence="6" type="ORF">MasN3_26700</name>
</gene>
<dbReference type="Pfam" id="PF00702">
    <property type="entry name" value="Hydrolase"/>
    <property type="match status" value="1"/>
</dbReference>
<protein>
    <submittedName>
        <fullName evidence="6">Uncharacterized protein</fullName>
    </submittedName>
</protein>
<evidence type="ECO:0000256" key="1">
    <source>
        <dbReference type="ARBA" id="ARBA00004370"/>
    </source>
</evidence>
<proteinExistence type="predicted"/>
<evidence type="ECO:0000256" key="3">
    <source>
        <dbReference type="ARBA" id="ARBA00022967"/>
    </source>
</evidence>
<dbReference type="PANTHER" id="PTHR43520:SF8">
    <property type="entry name" value="P-TYPE CU(+) TRANSPORTER"/>
    <property type="match status" value="1"/>
</dbReference>
<sequence>MGLIAVSDPAKETMPEAMATLRDVGMTVVMATGDGVTTAKAVAAKLGISDVYGEVEPLDNLTLVKQLQQPGKVVAMAGDGINDAPALAKADPGIAMEPILTSRLNQLTLRSSKATCVRLRDRDFFHWRLCAI</sequence>
<comment type="subcellular location">
    <subcellularLocation>
        <location evidence="1">Membrane</location>
    </subcellularLocation>
</comment>
<dbReference type="InterPro" id="IPR023299">
    <property type="entry name" value="ATPase_P-typ_cyto_dom_N"/>
</dbReference>
<dbReference type="InterPro" id="IPR036412">
    <property type="entry name" value="HAD-like_sf"/>
</dbReference>
<keyword evidence="3" id="KW-1278">Translocase</keyword>
<dbReference type="PANTHER" id="PTHR43520">
    <property type="entry name" value="ATP7, ISOFORM B"/>
    <property type="match status" value="1"/>
</dbReference>
<evidence type="ECO:0000313" key="6">
    <source>
        <dbReference type="EMBL" id="BDT59176.1"/>
    </source>
</evidence>